<evidence type="ECO:0000313" key="1">
    <source>
        <dbReference type="EMBL" id="MBY31932.1"/>
    </source>
</evidence>
<dbReference type="EMBL" id="GGMR01019313">
    <property type="protein sequence ID" value="MBY31932.1"/>
    <property type="molecule type" value="Transcribed_RNA"/>
</dbReference>
<accession>A0A2S2PR33</accession>
<proteinExistence type="predicted"/>
<dbReference type="PANTHER" id="PTHR15204">
    <property type="entry name" value="LARGE PROLINE-RICH PROTEIN BAG6"/>
    <property type="match status" value="1"/>
</dbReference>
<dbReference type="GO" id="GO:0071818">
    <property type="term" value="C:BAT3 complex"/>
    <property type="evidence" value="ECO:0007669"/>
    <property type="project" value="TreeGrafter"/>
</dbReference>
<dbReference type="AlphaFoldDB" id="A0A2S2PR33"/>
<reference evidence="1" key="1">
    <citation type="submission" date="2018-04" db="EMBL/GenBank/DDBJ databases">
        <title>Transcriptome of Schizaphis graminum biotype I.</title>
        <authorList>
            <person name="Scully E.D."/>
            <person name="Geib S.M."/>
            <person name="Palmer N.A."/>
            <person name="Koch K."/>
            <person name="Bradshaw J."/>
            <person name="Heng-Moss T."/>
            <person name="Sarath G."/>
        </authorList>
    </citation>
    <scope>NUCLEOTIDE SEQUENCE</scope>
</reference>
<dbReference type="GO" id="GO:0031593">
    <property type="term" value="F:polyubiquitin modification-dependent protein binding"/>
    <property type="evidence" value="ECO:0007669"/>
    <property type="project" value="TreeGrafter"/>
</dbReference>
<sequence length="199" mass="22352">MEEVRANIDRYWERMTTFEMMSLSVVDYVVPFDETAQILREGNGEQSSNPSMPPSEIINEPLPEVVIGSQDWHHSVPSEWVPVIARDSQRQRRQGTQPPYSDAYLSGMPNKRRKIVTNSKPQGSLSQIIAKNLEVAMGAAGVAINTEVITSAGADTAVQNAYTERIRTFGRSGLDTHPDFCPIRYPNASKFFYDHNHPN</sequence>
<dbReference type="GO" id="GO:0036503">
    <property type="term" value="P:ERAD pathway"/>
    <property type="evidence" value="ECO:0007669"/>
    <property type="project" value="TreeGrafter"/>
</dbReference>
<dbReference type="GO" id="GO:0051787">
    <property type="term" value="F:misfolded protein binding"/>
    <property type="evidence" value="ECO:0007669"/>
    <property type="project" value="TreeGrafter"/>
</dbReference>
<gene>
    <name evidence="1" type="primary">BAG6</name>
    <name evidence="1" type="ORF">g.127304</name>
</gene>
<organism evidence="1">
    <name type="scientific">Schizaphis graminum</name>
    <name type="common">Green bug aphid</name>
    <dbReference type="NCBI Taxonomy" id="13262"/>
    <lineage>
        <taxon>Eukaryota</taxon>
        <taxon>Metazoa</taxon>
        <taxon>Ecdysozoa</taxon>
        <taxon>Arthropoda</taxon>
        <taxon>Hexapoda</taxon>
        <taxon>Insecta</taxon>
        <taxon>Pterygota</taxon>
        <taxon>Neoptera</taxon>
        <taxon>Paraneoptera</taxon>
        <taxon>Hemiptera</taxon>
        <taxon>Sternorrhyncha</taxon>
        <taxon>Aphidomorpha</taxon>
        <taxon>Aphidoidea</taxon>
        <taxon>Aphididae</taxon>
        <taxon>Aphidini</taxon>
        <taxon>Schizaphis</taxon>
    </lineage>
</organism>
<name>A0A2S2PR33_SCHGA</name>
<dbReference type="PANTHER" id="PTHR15204:SF0">
    <property type="entry name" value="LARGE PROLINE-RICH PROTEIN BAG6"/>
    <property type="match status" value="1"/>
</dbReference>
<protein>
    <submittedName>
        <fullName evidence="1">Large proline-rich protein BAG6</fullName>
    </submittedName>
</protein>